<dbReference type="GO" id="GO:0000981">
    <property type="term" value="F:DNA-binding transcription factor activity, RNA polymerase II-specific"/>
    <property type="evidence" value="ECO:0007669"/>
    <property type="project" value="InterPro"/>
</dbReference>
<dbReference type="GO" id="GO:0005634">
    <property type="term" value="C:nucleus"/>
    <property type="evidence" value="ECO:0007669"/>
    <property type="project" value="UniProtKB-SubCell"/>
</dbReference>
<dbReference type="GO" id="GO:0008270">
    <property type="term" value="F:zinc ion binding"/>
    <property type="evidence" value="ECO:0007669"/>
    <property type="project" value="InterPro"/>
</dbReference>
<dbReference type="GO" id="GO:0045944">
    <property type="term" value="P:positive regulation of transcription by RNA polymerase II"/>
    <property type="evidence" value="ECO:0007669"/>
    <property type="project" value="TreeGrafter"/>
</dbReference>
<evidence type="ECO:0000313" key="5">
    <source>
        <dbReference type="EMBL" id="KAH0222182.1"/>
    </source>
</evidence>
<accession>A0A9P8GIG1</accession>
<dbReference type="PROSITE" id="PS50048">
    <property type="entry name" value="ZN2_CY6_FUNGAL_2"/>
    <property type="match status" value="1"/>
</dbReference>
<proteinExistence type="predicted"/>
<dbReference type="CDD" id="cd00067">
    <property type="entry name" value="GAL4"/>
    <property type="match status" value="1"/>
</dbReference>
<feature type="non-terminal residue" evidence="5">
    <location>
        <position position="1"/>
    </location>
</feature>
<gene>
    <name evidence="5" type="ORF">KCV03_g4726</name>
</gene>
<protein>
    <recommendedName>
        <fullName evidence="4">Zn(2)-C6 fungal-type domain-containing protein</fullName>
    </recommendedName>
</protein>
<dbReference type="SMART" id="SM00066">
    <property type="entry name" value="GAL4"/>
    <property type="match status" value="1"/>
</dbReference>
<sequence>MRSSRNTRAVIPEDGSVAHESYEASPSPQRPLDGPSKRSLRGRSGCLNCRRRRKKCDESKPNCAKCERLGEECEWDSGLSFRFTSLEADHPSMVAGQKIAATAPSLQLVDVVFDLDTHECKEYLNGQEYSMTEDTHESEIPTSLENESSTFSWDMDLAVDGITENTSQDQALARRFTNDHISPGMQRAPTLRTGSQEVYSVQDSRRSHSFAAGEGEAQHHVTFQTPLQPIEDPMSTTSLSVIHEDDQLLSFSLPELESLDYLTNRDAFHTFGDSLWPTMSNDANNALMDLDHVPAESPDMYAMYYPNATYRELHTTLYNHMVDTARGTGLTRTGTPESDETQQATDNQATLKRSSQWEQLEPNRPTRSNLPRGMTVRREMELWRNYLDEIALWLDMFDNDRHFQIHLPILAQKSEPLRLSVLALSARQIERRDPDKPYTESLALYQEAIRLIAGELESMSTEVIGSCVLLCVLEMMSSSPKDWARHLNGAAMLLKAAGINGVVGGIRQAIFWCFARMDMWGGFLSDSHTKIPTSLWFLPTGTMSTAISKFKTDFQNFDSYANYSLFLCASVLDVVSRRGSTTERGSTYSAKWKALFDLLVDWNTNRPAEMRPLSSRACENDDEGAFPIVIYTNAAAVSANQLYHTATLLMLQAKPNGLRVRGQGSIFWHARQVIGISVSNLLHAAWTNAPQPLYIAGKVMSSKAEHRVVLEALAEIERTTGFATQWRAQDLKDYWGDEGD</sequence>
<feature type="region of interest" description="Disordered" evidence="3">
    <location>
        <begin position="327"/>
        <end position="371"/>
    </location>
</feature>
<reference evidence="5" key="1">
    <citation type="journal article" date="2021" name="J Fungi (Basel)">
        <title>Virulence traits and population genomics of the black yeast Aureobasidium melanogenum.</title>
        <authorList>
            <person name="Cernosa A."/>
            <person name="Sun X."/>
            <person name="Gostincar C."/>
            <person name="Fang C."/>
            <person name="Gunde-Cimerman N."/>
            <person name="Song Z."/>
        </authorList>
    </citation>
    <scope>NUCLEOTIDE SEQUENCE</scope>
    <source>
        <strain evidence="5">EXF-8016</strain>
    </source>
</reference>
<dbReference type="PROSITE" id="PS00463">
    <property type="entry name" value="ZN2_CY6_FUNGAL_1"/>
    <property type="match status" value="1"/>
</dbReference>
<dbReference type="Proteomes" id="UP000767238">
    <property type="component" value="Unassembled WGS sequence"/>
</dbReference>
<evidence type="ECO:0000256" key="2">
    <source>
        <dbReference type="ARBA" id="ARBA00023242"/>
    </source>
</evidence>
<feature type="domain" description="Zn(2)-C6 fungal-type" evidence="4">
    <location>
        <begin position="45"/>
        <end position="75"/>
    </location>
</feature>
<dbReference type="PANTHER" id="PTHR37534:SF4">
    <property type="entry name" value="ZN(II)2CYS6 TRANSCRIPTION FACTOR (EUROFUNG)"/>
    <property type="match status" value="1"/>
</dbReference>
<feature type="region of interest" description="Disordered" evidence="3">
    <location>
        <begin position="1"/>
        <end position="41"/>
    </location>
</feature>
<evidence type="ECO:0000256" key="1">
    <source>
        <dbReference type="ARBA" id="ARBA00004123"/>
    </source>
</evidence>
<keyword evidence="2" id="KW-0539">Nucleus</keyword>
<dbReference type="InterPro" id="IPR001138">
    <property type="entry name" value="Zn2Cys6_DnaBD"/>
</dbReference>
<comment type="caution">
    <text evidence="5">The sequence shown here is derived from an EMBL/GenBank/DDBJ whole genome shotgun (WGS) entry which is preliminary data.</text>
</comment>
<dbReference type="CDD" id="cd12148">
    <property type="entry name" value="fungal_TF_MHR"/>
    <property type="match status" value="1"/>
</dbReference>
<feature type="compositionally biased region" description="Polar residues" evidence="3">
    <location>
        <begin position="341"/>
        <end position="358"/>
    </location>
</feature>
<dbReference type="Pfam" id="PF00172">
    <property type="entry name" value="Zn_clus"/>
    <property type="match status" value="1"/>
</dbReference>
<evidence type="ECO:0000259" key="4">
    <source>
        <dbReference type="PROSITE" id="PS50048"/>
    </source>
</evidence>
<dbReference type="Gene3D" id="4.10.240.10">
    <property type="entry name" value="Zn(2)-C6 fungal-type DNA-binding domain"/>
    <property type="match status" value="1"/>
</dbReference>
<dbReference type="InterPro" id="IPR021858">
    <property type="entry name" value="Fun_TF"/>
</dbReference>
<evidence type="ECO:0000256" key="3">
    <source>
        <dbReference type="SAM" id="MobiDB-lite"/>
    </source>
</evidence>
<reference evidence="5" key="2">
    <citation type="submission" date="2021-08" db="EMBL/GenBank/DDBJ databases">
        <authorList>
            <person name="Gostincar C."/>
            <person name="Sun X."/>
            <person name="Song Z."/>
            <person name="Gunde-Cimerman N."/>
        </authorList>
    </citation>
    <scope>NUCLEOTIDE SEQUENCE</scope>
    <source>
        <strain evidence="5">EXF-8016</strain>
    </source>
</reference>
<dbReference type="GO" id="GO:0000976">
    <property type="term" value="F:transcription cis-regulatory region binding"/>
    <property type="evidence" value="ECO:0007669"/>
    <property type="project" value="TreeGrafter"/>
</dbReference>
<dbReference type="AlphaFoldDB" id="A0A9P8GIG1"/>
<name>A0A9P8GIG1_AURME</name>
<dbReference type="InterPro" id="IPR036864">
    <property type="entry name" value="Zn2-C6_fun-type_DNA-bd_sf"/>
</dbReference>
<evidence type="ECO:0000313" key="6">
    <source>
        <dbReference type="Proteomes" id="UP000767238"/>
    </source>
</evidence>
<dbReference type="SUPFAM" id="SSF57701">
    <property type="entry name" value="Zn2/Cys6 DNA-binding domain"/>
    <property type="match status" value="1"/>
</dbReference>
<dbReference type="PANTHER" id="PTHR37534">
    <property type="entry name" value="TRANSCRIPTIONAL ACTIVATOR PROTEIN UGA3"/>
    <property type="match status" value="1"/>
</dbReference>
<dbReference type="Pfam" id="PF11951">
    <property type="entry name" value="Fungal_trans_2"/>
    <property type="match status" value="1"/>
</dbReference>
<dbReference type="EMBL" id="JAHFYH010000029">
    <property type="protein sequence ID" value="KAH0222182.1"/>
    <property type="molecule type" value="Genomic_DNA"/>
</dbReference>
<comment type="subcellular location">
    <subcellularLocation>
        <location evidence="1">Nucleus</location>
    </subcellularLocation>
</comment>
<organism evidence="5 6">
    <name type="scientific">Aureobasidium melanogenum</name>
    <name type="common">Aureobasidium pullulans var. melanogenum</name>
    <dbReference type="NCBI Taxonomy" id="46634"/>
    <lineage>
        <taxon>Eukaryota</taxon>
        <taxon>Fungi</taxon>
        <taxon>Dikarya</taxon>
        <taxon>Ascomycota</taxon>
        <taxon>Pezizomycotina</taxon>
        <taxon>Dothideomycetes</taxon>
        <taxon>Dothideomycetidae</taxon>
        <taxon>Dothideales</taxon>
        <taxon>Saccotheciaceae</taxon>
        <taxon>Aureobasidium</taxon>
    </lineage>
</organism>